<protein>
    <recommendedName>
        <fullName evidence="4">Collagen-like protein</fullName>
    </recommendedName>
</protein>
<feature type="compositionally biased region" description="Gly residues" evidence="1">
    <location>
        <begin position="270"/>
        <end position="279"/>
    </location>
</feature>
<accession>A0A840WHT4</accession>
<proteinExistence type="predicted"/>
<dbReference type="PANTHER" id="PTHR24637">
    <property type="entry name" value="COLLAGEN"/>
    <property type="match status" value="1"/>
</dbReference>
<dbReference type="RefSeq" id="WP_184369313.1">
    <property type="nucleotide sequence ID" value="NZ_BAAAKM010000049.1"/>
</dbReference>
<organism evidence="2 3">
    <name type="scientific">Nocardiopsis metallicus</name>
    <dbReference type="NCBI Taxonomy" id="179819"/>
    <lineage>
        <taxon>Bacteria</taxon>
        <taxon>Bacillati</taxon>
        <taxon>Actinomycetota</taxon>
        <taxon>Actinomycetes</taxon>
        <taxon>Streptosporangiales</taxon>
        <taxon>Nocardiopsidaceae</taxon>
        <taxon>Nocardiopsis</taxon>
    </lineage>
</organism>
<reference evidence="2 3" key="1">
    <citation type="submission" date="2020-08" db="EMBL/GenBank/DDBJ databases">
        <title>Sequencing the genomes of 1000 actinobacteria strains.</title>
        <authorList>
            <person name="Klenk H.-P."/>
        </authorList>
    </citation>
    <scope>NUCLEOTIDE SEQUENCE [LARGE SCALE GENOMIC DNA]</scope>
    <source>
        <strain evidence="2 3">DSM 44598</strain>
    </source>
</reference>
<evidence type="ECO:0000313" key="2">
    <source>
        <dbReference type="EMBL" id="MBB5495023.1"/>
    </source>
</evidence>
<name>A0A840WHT4_9ACTN</name>
<dbReference type="EMBL" id="JACHDO010000001">
    <property type="protein sequence ID" value="MBB5495023.1"/>
    <property type="molecule type" value="Genomic_DNA"/>
</dbReference>
<comment type="caution">
    <text evidence="2">The sequence shown here is derived from an EMBL/GenBank/DDBJ whole genome shotgun (WGS) entry which is preliminary data.</text>
</comment>
<sequence>MPVPLSNLPDDFHRVRVRGRWALLRGEHAQGMVTFRPSVEWLISPEHDLIIMGVDLVEPINGQGEVDLELPATDDPGLVGTPFHYDVVVEIPGLEPYEFSLVVPHEAEEVDLSAVIPPGPEHPDPPEPYVLSVNGETGHVYVPEGPPGERGHQGDQGPQGEQGPEGERGSRGETGERGPVGPGLSARGELESTDDLPEEGERLGDAYLVDGVLHVWNGAAWQDMGPLRGADGRDVHLRLSQNALQWRHTGQEWADLVELADITGPAGSDGTDGGTGPRGPRGDRGQAGDSAWTWSAPHGGATPPQAVPHRHYNTLGEERELVSLHAAVGTTGNADIVVALDRSGTQVGVATIPGGGHTSPVVGLEETLGAGEYLEARVVQGDASARALTVEARVL</sequence>
<evidence type="ECO:0008006" key="4">
    <source>
        <dbReference type="Google" id="ProtNLM"/>
    </source>
</evidence>
<gene>
    <name evidence="2" type="ORF">HNR07_006160</name>
</gene>
<dbReference type="AlphaFoldDB" id="A0A840WHT4"/>
<feature type="region of interest" description="Disordered" evidence="1">
    <location>
        <begin position="262"/>
        <end position="292"/>
    </location>
</feature>
<dbReference type="Proteomes" id="UP000579647">
    <property type="component" value="Unassembled WGS sequence"/>
</dbReference>
<dbReference type="InterPro" id="IPR008160">
    <property type="entry name" value="Collagen"/>
</dbReference>
<dbReference type="Pfam" id="PF01391">
    <property type="entry name" value="Collagen"/>
    <property type="match status" value="1"/>
</dbReference>
<evidence type="ECO:0000313" key="3">
    <source>
        <dbReference type="Proteomes" id="UP000579647"/>
    </source>
</evidence>
<evidence type="ECO:0000256" key="1">
    <source>
        <dbReference type="SAM" id="MobiDB-lite"/>
    </source>
</evidence>
<keyword evidence="3" id="KW-1185">Reference proteome</keyword>
<feature type="region of interest" description="Disordered" evidence="1">
    <location>
        <begin position="137"/>
        <end position="198"/>
    </location>
</feature>
<feature type="compositionally biased region" description="Basic and acidic residues" evidence="1">
    <location>
        <begin position="165"/>
        <end position="176"/>
    </location>
</feature>